<evidence type="ECO:0000256" key="5">
    <source>
        <dbReference type="ARBA" id="ARBA00023163"/>
    </source>
</evidence>
<evidence type="ECO:0000256" key="1">
    <source>
        <dbReference type="ARBA" id="ARBA00010641"/>
    </source>
</evidence>
<dbReference type="InterPro" id="IPR039425">
    <property type="entry name" value="RNA_pol_sigma-70-like"/>
</dbReference>
<dbReference type="InterPro" id="IPR000943">
    <property type="entry name" value="RNA_pol_sigma70"/>
</dbReference>
<dbReference type="InterPro" id="IPR013325">
    <property type="entry name" value="RNA_pol_sigma_r2"/>
</dbReference>
<dbReference type="STRING" id="457427.SSOG_05698"/>
<dbReference type="Pfam" id="PF08281">
    <property type="entry name" value="Sigma70_r4_2"/>
    <property type="match status" value="1"/>
</dbReference>
<keyword evidence="5" id="KW-0804">Transcription</keyword>
<dbReference type="PANTHER" id="PTHR43133:SF50">
    <property type="entry name" value="ECF RNA POLYMERASE SIGMA FACTOR SIGM"/>
    <property type="match status" value="1"/>
</dbReference>
<keyword evidence="4" id="KW-0238">DNA-binding</keyword>
<sequence>MSRPGGPGCFAVPYFFFPAPGVRLRLLRPVDGQDDEEPPPTLADLYRARRLDMIRLAIFLVDDLHTAEDVVQDAFAAVCRRHGARLDDLQDAHAYLHTAVVNAARSVLRRRRTARAYTPPYQGPGAPVDEPLLLAEEHRQVLDALGQLTARQREVLVLRYWSDLTEAQIAETLGVSRGTVKSTASRALATLEKLLEVDR</sequence>
<dbReference type="GO" id="GO:0003677">
    <property type="term" value="F:DNA binding"/>
    <property type="evidence" value="ECO:0007669"/>
    <property type="project" value="UniProtKB-KW"/>
</dbReference>
<protein>
    <submittedName>
        <fullName evidence="8">Putative RNA polymerase ECF-subfamily sigma factor</fullName>
    </submittedName>
</protein>
<dbReference type="PRINTS" id="PR00046">
    <property type="entry name" value="SIGMA70FCT"/>
</dbReference>
<organism evidence="8 9">
    <name type="scientific">Streptomyces himastatinicus ATCC 53653</name>
    <dbReference type="NCBI Taxonomy" id="457427"/>
    <lineage>
        <taxon>Bacteria</taxon>
        <taxon>Bacillati</taxon>
        <taxon>Actinomycetota</taxon>
        <taxon>Actinomycetes</taxon>
        <taxon>Kitasatosporales</taxon>
        <taxon>Streptomycetaceae</taxon>
        <taxon>Streptomyces</taxon>
        <taxon>Streptomyces violaceusniger group</taxon>
    </lineage>
</organism>
<evidence type="ECO:0000313" key="9">
    <source>
        <dbReference type="Proteomes" id="UP000003963"/>
    </source>
</evidence>
<accession>D9WQ24</accession>
<evidence type="ECO:0000256" key="2">
    <source>
        <dbReference type="ARBA" id="ARBA00023015"/>
    </source>
</evidence>
<evidence type="ECO:0000259" key="6">
    <source>
        <dbReference type="Pfam" id="PF04542"/>
    </source>
</evidence>
<dbReference type="NCBIfam" id="TIGR02937">
    <property type="entry name" value="sigma70-ECF"/>
    <property type="match status" value="1"/>
</dbReference>
<feature type="domain" description="RNA polymerase sigma-70 region 2" evidence="6">
    <location>
        <begin position="45"/>
        <end position="112"/>
    </location>
</feature>
<dbReference type="OrthoDB" id="3294528at2"/>
<keyword evidence="2" id="KW-0805">Transcription regulation</keyword>
<dbReference type="InterPro" id="IPR007627">
    <property type="entry name" value="RNA_pol_sigma70_r2"/>
</dbReference>
<feature type="domain" description="RNA polymerase sigma factor 70 region 4 type 2" evidence="7">
    <location>
        <begin position="139"/>
        <end position="191"/>
    </location>
</feature>
<dbReference type="GO" id="GO:0016987">
    <property type="term" value="F:sigma factor activity"/>
    <property type="evidence" value="ECO:0007669"/>
    <property type="project" value="UniProtKB-KW"/>
</dbReference>
<keyword evidence="9" id="KW-1185">Reference proteome</keyword>
<dbReference type="AlphaFoldDB" id="D9WQ24"/>
<dbReference type="InterPro" id="IPR014284">
    <property type="entry name" value="RNA_pol_sigma-70_dom"/>
</dbReference>
<dbReference type="Pfam" id="PF04542">
    <property type="entry name" value="Sigma70_r2"/>
    <property type="match status" value="1"/>
</dbReference>
<evidence type="ECO:0000256" key="4">
    <source>
        <dbReference type="ARBA" id="ARBA00023125"/>
    </source>
</evidence>
<dbReference type="CDD" id="cd06171">
    <property type="entry name" value="Sigma70_r4"/>
    <property type="match status" value="1"/>
</dbReference>
<dbReference type="InterPro" id="IPR013324">
    <property type="entry name" value="RNA_pol_sigma_r3/r4-like"/>
</dbReference>
<keyword evidence="3" id="KW-0731">Sigma factor</keyword>
<dbReference type="SUPFAM" id="SSF88659">
    <property type="entry name" value="Sigma3 and sigma4 domains of RNA polymerase sigma factors"/>
    <property type="match status" value="1"/>
</dbReference>
<dbReference type="SUPFAM" id="SSF88946">
    <property type="entry name" value="Sigma2 domain of RNA polymerase sigma factors"/>
    <property type="match status" value="1"/>
</dbReference>
<dbReference type="Gene3D" id="1.10.1740.10">
    <property type="match status" value="1"/>
</dbReference>
<dbReference type="GO" id="GO:0006352">
    <property type="term" value="P:DNA-templated transcription initiation"/>
    <property type="evidence" value="ECO:0007669"/>
    <property type="project" value="InterPro"/>
</dbReference>
<dbReference type="InterPro" id="IPR013249">
    <property type="entry name" value="RNA_pol_sigma70_r4_t2"/>
</dbReference>
<dbReference type="RefSeq" id="WP_009717784.1">
    <property type="nucleotide sequence ID" value="NZ_GG657754.1"/>
</dbReference>
<name>D9WQ24_9ACTN</name>
<evidence type="ECO:0000256" key="3">
    <source>
        <dbReference type="ARBA" id="ARBA00023082"/>
    </source>
</evidence>
<dbReference type="HOGENOM" id="CLU_047691_15_3_11"/>
<dbReference type="EMBL" id="GG657754">
    <property type="protein sequence ID" value="EFL25984.1"/>
    <property type="molecule type" value="Genomic_DNA"/>
</dbReference>
<dbReference type="InterPro" id="IPR014325">
    <property type="entry name" value="RNA_pol_sigma-E_actinobac"/>
</dbReference>
<evidence type="ECO:0000259" key="7">
    <source>
        <dbReference type="Pfam" id="PF08281"/>
    </source>
</evidence>
<proteinExistence type="inferred from homology"/>
<evidence type="ECO:0000313" key="8">
    <source>
        <dbReference type="EMBL" id="EFL25984.1"/>
    </source>
</evidence>
<dbReference type="InterPro" id="IPR036388">
    <property type="entry name" value="WH-like_DNA-bd_sf"/>
</dbReference>
<reference evidence="8 9" key="1">
    <citation type="submission" date="2009-02" db="EMBL/GenBank/DDBJ databases">
        <title>Annotation of Streptomyces hygroscopicus strain ATCC 53653.</title>
        <authorList>
            <consortium name="The Broad Institute Genome Sequencing Platform"/>
            <consortium name="Broad Institute Microbial Sequencing Center"/>
            <person name="Fischbach M."/>
            <person name="Godfrey P."/>
            <person name="Ward D."/>
            <person name="Young S."/>
            <person name="Zeng Q."/>
            <person name="Koehrsen M."/>
            <person name="Alvarado L."/>
            <person name="Berlin A.M."/>
            <person name="Bochicchio J."/>
            <person name="Borenstein D."/>
            <person name="Chapman S.B."/>
            <person name="Chen Z."/>
            <person name="Engels R."/>
            <person name="Freedman E."/>
            <person name="Gellesch M."/>
            <person name="Goldberg J."/>
            <person name="Griggs A."/>
            <person name="Gujja S."/>
            <person name="Heilman E.R."/>
            <person name="Heiman D.I."/>
            <person name="Hepburn T.A."/>
            <person name="Howarth C."/>
            <person name="Jen D."/>
            <person name="Larson L."/>
            <person name="Lewis B."/>
            <person name="Mehta T."/>
            <person name="Park D."/>
            <person name="Pearson M."/>
            <person name="Richards J."/>
            <person name="Roberts A."/>
            <person name="Saif S."/>
            <person name="Shea T.D."/>
            <person name="Shenoy N."/>
            <person name="Sisk P."/>
            <person name="Stolte C."/>
            <person name="Sykes S.N."/>
            <person name="Thomson T."/>
            <person name="Walk T."/>
            <person name="White J."/>
            <person name="Yandava C."/>
            <person name="Straight P."/>
            <person name="Clardy J."/>
            <person name="Hung D."/>
            <person name="Kolter R."/>
            <person name="Mekalanos J."/>
            <person name="Walker S."/>
            <person name="Walsh C.T."/>
            <person name="Wieland-Brown L.C."/>
            <person name="Haas B."/>
            <person name="Nusbaum C."/>
            <person name="Birren B."/>
        </authorList>
    </citation>
    <scope>NUCLEOTIDE SEQUENCE [LARGE SCALE GENOMIC DNA]</scope>
    <source>
        <strain evidence="8 9">ATCC 53653</strain>
    </source>
</reference>
<dbReference type="Proteomes" id="UP000003963">
    <property type="component" value="Unassembled WGS sequence"/>
</dbReference>
<dbReference type="Gene3D" id="1.10.10.10">
    <property type="entry name" value="Winged helix-like DNA-binding domain superfamily/Winged helix DNA-binding domain"/>
    <property type="match status" value="1"/>
</dbReference>
<dbReference type="PANTHER" id="PTHR43133">
    <property type="entry name" value="RNA POLYMERASE ECF-TYPE SIGMA FACTO"/>
    <property type="match status" value="1"/>
</dbReference>
<comment type="similarity">
    <text evidence="1">Belongs to the sigma-70 factor family. ECF subfamily.</text>
</comment>
<gene>
    <name evidence="8" type="ORF">SSOG_05698</name>
</gene>
<dbReference type="NCBIfam" id="TIGR02983">
    <property type="entry name" value="SigE-fam_strep"/>
    <property type="match status" value="1"/>
</dbReference>